<evidence type="ECO:0000259" key="2">
    <source>
        <dbReference type="Pfam" id="PF11396"/>
    </source>
</evidence>
<feature type="domain" description="Putative beta-lactamase-inhibitor-like PepSY-like" evidence="2">
    <location>
        <begin position="63"/>
        <end position="142"/>
    </location>
</feature>
<keyword evidence="1" id="KW-0732">Signal</keyword>
<organism evidence="3 4">
    <name type="scientific">Arenibacter arenosicollis</name>
    <dbReference type="NCBI Taxonomy" id="2762274"/>
    <lineage>
        <taxon>Bacteria</taxon>
        <taxon>Pseudomonadati</taxon>
        <taxon>Bacteroidota</taxon>
        <taxon>Flavobacteriia</taxon>
        <taxon>Flavobacteriales</taxon>
        <taxon>Flavobacteriaceae</taxon>
        <taxon>Arenibacter</taxon>
    </lineage>
</organism>
<comment type="caution">
    <text evidence="3">The sequence shown here is derived from an EMBL/GenBank/DDBJ whole genome shotgun (WGS) entry which is preliminary data.</text>
</comment>
<dbReference type="RefSeq" id="WP_187581216.1">
    <property type="nucleotide sequence ID" value="NZ_JACLHY010000001.1"/>
</dbReference>
<proteinExistence type="predicted"/>
<dbReference type="SUPFAM" id="SSF160574">
    <property type="entry name" value="BT0923-like"/>
    <property type="match status" value="1"/>
</dbReference>
<protein>
    <submittedName>
        <fullName evidence="3">PepSY-like domain-containing protein</fullName>
    </submittedName>
</protein>
<dbReference type="InterPro" id="IPR021533">
    <property type="entry name" value="PepSY-like"/>
</dbReference>
<dbReference type="Pfam" id="PF11396">
    <property type="entry name" value="PepSY_like"/>
    <property type="match status" value="1"/>
</dbReference>
<evidence type="ECO:0000256" key="1">
    <source>
        <dbReference type="SAM" id="SignalP"/>
    </source>
</evidence>
<evidence type="ECO:0000313" key="4">
    <source>
        <dbReference type="Proteomes" id="UP000618952"/>
    </source>
</evidence>
<dbReference type="Gene3D" id="3.10.450.360">
    <property type="match status" value="1"/>
</dbReference>
<reference evidence="3 4" key="1">
    <citation type="submission" date="2020-08" db="EMBL/GenBank/DDBJ databases">
        <title>Arenibacter gaetbuli sp. nov., isolated from a sand dune.</title>
        <authorList>
            <person name="Park S."/>
            <person name="Yoon J.-H."/>
        </authorList>
    </citation>
    <scope>NUCLEOTIDE SEQUENCE [LARGE SCALE GENOMIC DNA]</scope>
    <source>
        <strain evidence="3 4">BSSL-BM3</strain>
    </source>
</reference>
<feature type="chain" id="PRO_5047013008" evidence="1">
    <location>
        <begin position="23"/>
        <end position="143"/>
    </location>
</feature>
<feature type="signal peptide" evidence="1">
    <location>
        <begin position="1"/>
        <end position="22"/>
    </location>
</feature>
<name>A0ABR7QHK9_9FLAO</name>
<evidence type="ECO:0000313" key="3">
    <source>
        <dbReference type="EMBL" id="MBC8766534.1"/>
    </source>
</evidence>
<sequence>MKLSIFYYSLMTMILCIGCNTAAEGQVPKEVKTTFKNMYPKENDPDWHTDKNGNFESNFKKDGEHYKADFSPEGKWLETERRISKKDLPDAIKEKIDKDFKDYELVEIEEVDHNSKGRFYDVEFKKDGEKKDVEFNTQGNIIN</sequence>
<accession>A0ABR7QHK9</accession>
<gene>
    <name evidence="3" type="ORF">H4O18_00885</name>
</gene>
<dbReference type="Proteomes" id="UP000618952">
    <property type="component" value="Unassembled WGS sequence"/>
</dbReference>
<dbReference type="EMBL" id="JACLHY010000001">
    <property type="protein sequence ID" value="MBC8766534.1"/>
    <property type="molecule type" value="Genomic_DNA"/>
</dbReference>
<keyword evidence="4" id="KW-1185">Reference proteome</keyword>